<dbReference type="AlphaFoldDB" id="A0AAD6NU64"/>
<reference evidence="1 2" key="1">
    <citation type="journal article" date="2023" name="Int. J. Mol. Sci.">
        <title>De Novo Assembly and Annotation of 11 Diverse Shrub Willow (Salix) Genomes Reveals Novel Gene Organization in Sex-Linked Regions.</title>
        <authorList>
            <person name="Hyden B."/>
            <person name="Feng K."/>
            <person name="Yates T.B."/>
            <person name="Jawdy S."/>
            <person name="Cereghino C."/>
            <person name="Smart L.B."/>
            <person name="Muchero W."/>
        </authorList>
    </citation>
    <scope>NUCLEOTIDE SEQUENCE [LARGE SCALE GENOMIC DNA]</scope>
    <source>
        <tissue evidence="1">Shoot tip</tissue>
    </source>
</reference>
<dbReference type="EMBL" id="JAPFFJ010000017">
    <property type="protein sequence ID" value="KAJ6405205.1"/>
    <property type="molecule type" value="Genomic_DNA"/>
</dbReference>
<sequence>MAIRELQQGRSCVPVSLQLPKSKVISPFAWGPLQNRGISMPPTNSWYSSKSKSIRNEPSDHQRIDKWDLILLWHLTIISHL</sequence>
<gene>
    <name evidence="1" type="ORF">OIU84_013222</name>
</gene>
<protein>
    <submittedName>
        <fullName evidence="1">Uncharacterized protein</fullName>
    </submittedName>
</protein>
<keyword evidence="2" id="KW-1185">Reference proteome</keyword>
<dbReference type="Proteomes" id="UP001162972">
    <property type="component" value="Chromosome 2"/>
</dbReference>
<evidence type="ECO:0000313" key="2">
    <source>
        <dbReference type="Proteomes" id="UP001162972"/>
    </source>
</evidence>
<evidence type="ECO:0000313" key="1">
    <source>
        <dbReference type="EMBL" id="KAJ6405205.1"/>
    </source>
</evidence>
<accession>A0AAD6NU64</accession>
<name>A0AAD6NU64_9ROSI</name>
<comment type="caution">
    <text evidence="1">The sequence shown here is derived from an EMBL/GenBank/DDBJ whole genome shotgun (WGS) entry which is preliminary data.</text>
</comment>
<proteinExistence type="predicted"/>
<organism evidence="1 2">
    <name type="scientific">Salix udensis</name>
    <dbReference type="NCBI Taxonomy" id="889485"/>
    <lineage>
        <taxon>Eukaryota</taxon>
        <taxon>Viridiplantae</taxon>
        <taxon>Streptophyta</taxon>
        <taxon>Embryophyta</taxon>
        <taxon>Tracheophyta</taxon>
        <taxon>Spermatophyta</taxon>
        <taxon>Magnoliopsida</taxon>
        <taxon>eudicotyledons</taxon>
        <taxon>Gunneridae</taxon>
        <taxon>Pentapetalae</taxon>
        <taxon>rosids</taxon>
        <taxon>fabids</taxon>
        <taxon>Malpighiales</taxon>
        <taxon>Salicaceae</taxon>
        <taxon>Saliceae</taxon>
        <taxon>Salix</taxon>
    </lineage>
</organism>